<dbReference type="EMBL" id="ACWF01000128">
    <property type="protein sequence ID" value="EHL76287.1"/>
    <property type="molecule type" value="Genomic_DNA"/>
</dbReference>
<dbReference type="InterPro" id="IPR001901">
    <property type="entry name" value="Translocase_SecE/Sec61-g"/>
</dbReference>
<keyword evidence="6 9" id="KW-1133">Transmembrane helix</keyword>
<keyword evidence="3 9" id="KW-1003">Cell membrane</keyword>
<feature type="transmembrane region" description="Helical" evidence="9">
    <location>
        <begin position="29"/>
        <end position="59"/>
    </location>
</feature>
<name>G9QNB0_9BACI</name>
<dbReference type="GO" id="GO:0005886">
    <property type="term" value="C:plasma membrane"/>
    <property type="evidence" value="ECO:0007669"/>
    <property type="project" value="UniProtKB-SubCell"/>
</dbReference>
<dbReference type="NCBIfam" id="TIGR00964">
    <property type="entry name" value="secE_bact"/>
    <property type="match status" value="1"/>
</dbReference>
<sequence>MSRIAQFFRNVASEMRKVSWPNRKELTNYTITVIATVAFLAVFFAVVDLGISSIVRWILK</sequence>
<keyword evidence="4 9" id="KW-0812">Transmembrane</keyword>
<dbReference type="GO" id="GO:0043952">
    <property type="term" value="P:protein transport by the Sec complex"/>
    <property type="evidence" value="ECO:0007669"/>
    <property type="project" value="UniProtKB-UniRule"/>
</dbReference>
<proteinExistence type="inferred from homology"/>
<dbReference type="AlphaFoldDB" id="G9QNB0"/>
<dbReference type="GO" id="GO:0006605">
    <property type="term" value="P:protein targeting"/>
    <property type="evidence" value="ECO:0007669"/>
    <property type="project" value="UniProtKB-UniRule"/>
</dbReference>
<dbReference type="GO" id="GO:0008320">
    <property type="term" value="F:protein transmembrane transporter activity"/>
    <property type="evidence" value="ECO:0007669"/>
    <property type="project" value="UniProtKB-UniRule"/>
</dbReference>
<dbReference type="PANTHER" id="PTHR33910">
    <property type="entry name" value="PROTEIN TRANSLOCASE SUBUNIT SECE"/>
    <property type="match status" value="1"/>
</dbReference>
<keyword evidence="5 9" id="KW-0653">Protein transport</keyword>
<comment type="subcellular location">
    <subcellularLocation>
        <location evidence="9">Cell membrane</location>
        <topology evidence="9">Single-pass membrane protein</topology>
    </subcellularLocation>
    <subcellularLocation>
        <location evidence="1">Membrane</location>
    </subcellularLocation>
</comment>
<evidence type="ECO:0000256" key="3">
    <source>
        <dbReference type="ARBA" id="ARBA00022475"/>
    </source>
</evidence>
<dbReference type="PROSITE" id="PS01067">
    <property type="entry name" value="SECE_SEC61G"/>
    <property type="match status" value="1"/>
</dbReference>
<comment type="subunit">
    <text evidence="9">Component of the Sec protein translocase complex. Heterotrimer consisting of SecY, SecE and SecG subunits. The heterotrimers can form oligomers, although 1 heterotrimer is thought to be able to translocate proteins. Interacts with the ribosome. Interacts with SecDF, and other proteins may be involved. Interacts with SecA.</text>
</comment>
<evidence type="ECO:0000256" key="4">
    <source>
        <dbReference type="ARBA" id="ARBA00022692"/>
    </source>
</evidence>
<dbReference type="Proteomes" id="UP000011747">
    <property type="component" value="Unassembled WGS sequence"/>
</dbReference>
<evidence type="ECO:0000256" key="6">
    <source>
        <dbReference type="ARBA" id="ARBA00022989"/>
    </source>
</evidence>
<dbReference type="PANTHER" id="PTHR33910:SF1">
    <property type="entry name" value="PROTEIN TRANSLOCASE SUBUNIT SECE"/>
    <property type="match status" value="1"/>
</dbReference>
<dbReference type="Pfam" id="PF00584">
    <property type="entry name" value="SecE"/>
    <property type="match status" value="1"/>
</dbReference>
<gene>
    <name evidence="9" type="primary">secE</name>
    <name evidence="10" type="ORF">HMPREF1015_02882</name>
</gene>
<evidence type="ECO:0000256" key="9">
    <source>
        <dbReference type="HAMAP-Rule" id="MF_00422"/>
    </source>
</evidence>
<dbReference type="Gene3D" id="1.20.5.1030">
    <property type="entry name" value="Preprotein translocase secy subunit"/>
    <property type="match status" value="1"/>
</dbReference>
<comment type="function">
    <text evidence="9">Essential subunit of the Sec protein translocation channel SecYEG. Clamps together the 2 halves of SecY. May contact the channel plug during translocation.</text>
</comment>
<comment type="similarity">
    <text evidence="9">Belongs to the SecE/SEC61-gamma family.</text>
</comment>
<dbReference type="HAMAP" id="MF_00422">
    <property type="entry name" value="SecE"/>
    <property type="match status" value="1"/>
</dbReference>
<dbReference type="InterPro" id="IPR038379">
    <property type="entry name" value="SecE_sf"/>
</dbReference>
<evidence type="ECO:0000256" key="5">
    <source>
        <dbReference type="ARBA" id="ARBA00022927"/>
    </source>
</evidence>
<dbReference type="PATRIC" id="fig|665952.3.peg.2608"/>
<dbReference type="GO" id="GO:0065002">
    <property type="term" value="P:intracellular protein transmembrane transport"/>
    <property type="evidence" value="ECO:0007669"/>
    <property type="project" value="UniProtKB-UniRule"/>
</dbReference>
<organism evidence="10 11">
    <name type="scientific">Bacillus smithii 7_3_47FAA</name>
    <dbReference type="NCBI Taxonomy" id="665952"/>
    <lineage>
        <taxon>Bacteria</taxon>
        <taxon>Bacillati</taxon>
        <taxon>Bacillota</taxon>
        <taxon>Bacilli</taxon>
        <taxon>Bacillales</taxon>
        <taxon>Bacillaceae</taxon>
        <taxon>Bacillus</taxon>
    </lineage>
</organism>
<evidence type="ECO:0000256" key="7">
    <source>
        <dbReference type="ARBA" id="ARBA00023010"/>
    </source>
</evidence>
<dbReference type="HOGENOM" id="CLU_113663_8_2_9"/>
<reference evidence="10 11" key="1">
    <citation type="submission" date="2011-09" db="EMBL/GenBank/DDBJ databases">
        <title>The Genome Sequence of Bacillus smithii 7_3_47FAA.</title>
        <authorList>
            <consortium name="The Broad Institute Genome Sequencing Platform"/>
            <person name="Earl A."/>
            <person name="Ward D."/>
            <person name="Feldgarden M."/>
            <person name="Gevers D."/>
            <person name="Daigneault M."/>
            <person name="Strauss J."/>
            <person name="Allen-Vercoe E."/>
            <person name="Young S.K."/>
            <person name="Zeng Q."/>
            <person name="Gargeya S."/>
            <person name="Fitzgerald M."/>
            <person name="Haas B."/>
            <person name="Abouelleil A."/>
            <person name="Alvarado L."/>
            <person name="Arachchi H.M."/>
            <person name="Berlin A."/>
            <person name="Brown A."/>
            <person name="Chapman S.B."/>
            <person name="Chen Z."/>
            <person name="Dunbar C."/>
            <person name="Freedman E."/>
            <person name="Gearin G."/>
            <person name="Goldberg J."/>
            <person name="Griggs A."/>
            <person name="Gujja S."/>
            <person name="Heiman D."/>
            <person name="Howarth C."/>
            <person name="Larson L."/>
            <person name="Lui A."/>
            <person name="MacDonald P.J.P."/>
            <person name="Montmayeur A."/>
            <person name="Murphy C."/>
            <person name="Neiman D."/>
            <person name="Pearson M."/>
            <person name="Priest M."/>
            <person name="Roberts A."/>
            <person name="Saif S."/>
            <person name="Shea T."/>
            <person name="Shenoy N."/>
            <person name="Sisk P."/>
            <person name="Stolte C."/>
            <person name="Sykes S."/>
            <person name="Wortman J."/>
            <person name="Nusbaum C."/>
            <person name="Birren B."/>
        </authorList>
    </citation>
    <scope>NUCLEOTIDE SEQUENCE [LARGE SCALE GENOMIC DNA]</scope>
    <source>
        <strain evidence="10 11">7_3_47FAA</strain>
    </source>
</reference>
<comment type="caution">
    <text evidence="10">The sequence shown here is derived from an EMBL/GenBank/DDBJ whole genome shotgun (WGS) entry which is preliminary data.</text>
</comment>
<keyword evidence="11" id="KW-1185">Reference proteome</keyword>
<evidence type="ECO:0000313" key="11">
    <source>
        <dbReference type="Proteomes" id="UP000011747"/>
    </source>
</evidence>
<dbReference type="RefSeq" id="WP_003354802.1">
    <property type="nucleotide sequence ID" value="NZ_JH414758.1"/>
</dbReference>
<dbReference type="GO" id="GO:0009306">
    <property type="term" value="P:protein secretion"/>
    <property type="evidence" value="ECO:0007669"/>
    <property type="project" value="UniProtKB-UniRule"/>
</dbReference>
<dbReference type="InterPro" id="IPR005807">
    <property type="entry name" value="SecE_bac"/>
</dbReference>
<evidence type="ECO:0000256" key="1">
    <source>
        <dbReference type="ARBA" id="ARBA00004370"/>
    </source>
</evidence>
<keyword evidence="8 9" id="KW-0472">Membrane</keyword>
<evidence type="ECO:0000256" key="2">
    <source>
        <dbReference type="ARBA" id="ARBA00022448"/>
    </source>
</evidence>
<evidence type="ECO:0000256" key="8">
    <source>
        <dbReference type="ARBA" id="ARBA00023136"/>
    </source>
</evidence>
<evidence type="ECO:0000313" key="10">
    <source>
        <dbReference type="EMBL" id="EHL76287.1"/>
    </source>
</evidence>
<keyword evidence="2 9" id="KW-0813">Transport</keyword>
<keyword evidence="7 9" id="KW-0811">Translocation</keyword>
<protein>
    <recommendedName>
        <fullName evidence="9">Protein translocase subunit SecE</fullName>
    </recommendedName>
</protein>
<accession>G9QNB0</accession>